<dbReference type="AlphaFoldDB" id="H6V537"/>
<feature type="transmembrane region" description="Helical" evidence="9">
    <location>
        <begin position="139"/>
        <end position="160"/>
    </location>
</feature>
<dbReference type="Pfam" id="PF00146">
    <property type="entry name" value="NADHdh"/>
    <property type="match status" value="1"/>
</dbReference>
<gene>
    <name evidence="10" type="primary">ND1</name>
</gene>
<dbReference type="GO" id="GO:0005743">
    <property type="term" value="C:mitochondrial inner membrane"/>
    <property type="evidence" value="ECO:0007669"/>
    <property type="project" value="UniProtKB-SubCell"/>
</dbReference>
<keyword evidence="4 7" id="KW-0812">Transmembrane</keyword>
<evidence type="ECO:0000256" key="7">
    <source>
        <dbReference type="RuleBase" id="RU000471"/>
    </source>
</evidence>
<dbReference type="PANTHER" id="PTHR11432:SF3">
    <property type="entry name" value="NADH-UBIQUINONE OXIDOREDUCTASE CHAIN 1"/>
    <property type="match status" value="1"/>
</dbReference>
<comment type="catalytic activity">
    <reaction evidence="8">
        <text>a ubiquinone + NADH + 5 H(+)(in) = a ubiquinol + NAD(+) + 4 H(+)(out)</text>
        <dbReference type="Rhea" id="RHEA:29091"/>
        <dbReference type="Rhea" id="RHEA-COMP:9565"/>
        <dbReference type="Rhea" id="RHEA-COMP:9566"/>
        <dbReference type="ChEBI" id="CHEBI:15378"/>
        <dbReference type="ChEBI" id="CHEBI:16389"/>
        <dbReference type="ChEBI" id="CHEBI:17976"/>
        <dbReference type="ChEBI" id="CHEBI:57540"/>
        <dbReference type="ChEBI" id="CHEBI:57945"/>
        <dbReference type="EC" id="7.1.1.2"/>
    </reaction>
</comment>
<dbReference type="EMBL" id="JN790612">
    <property type="protein sequence ID" value="AFB78089.1"/>
    <property type="molecule type" value="Genomic_DNA"/>
</dbReference>
<dbReference type="RefSeq" id="YP_005351139.1">
    <property type="nucleotide sequence ID" value="NC_016953.1"/>
</dbReference>
<comment type="subcellular location">
    <subcellularLocation>
        <location evidence="1">Membrane</location>
        <topology evidence="1">Multi-pass membrane protein</topology>
    </subcellularLocation>
    <subcellularLocation>
        <location evidence="7">Mitochondrion inner membrane</location>
        <topology evidence="7">Multi-pass membrane protein</topology>
    </subcellularLocation>
</comment>
<feature type="transmembrane region" description="Helical" evidence="9">
    <location>
        <begin position="104"/>
        <end position="127"/>
    </location>
</feature>
<dbReference type="GO" id="GO:0008137">
    <property type="term" value="F:NADH dehydrogenase (ubiquinone) activity"/>
    <property type="evidence" value="ECO:0007669"/>
    <property type="project" value="UniProtKB-EC"/>
</dbReference>
<evidence type="ECO:0000256" key="5">
    <source>
        <dbReference type="ARBA" id="ARBA00022989"/>
    </source>
</evidence>
<evidence type="ECO:0000313" key="10">
    <source>
        <dbReference type="EMBL" id="AFB78089.1"/>
    </source>
</evidence>
<feature type="transmembrane region" description="Helical" evidence="9">
    <location>
        <begin position="72"/>
        <end position="92"/>
    </location>
</feature>
<comment type="similarity">
    <text evidence="2 7">Belongs to the complex I subunit 1 family.</text>
</comment>
<dbReference type="PROSITE" id="PS00667">
    <property type="entry name" value="COMPLEX1_ND1_1"/>
    <property type="match status" value="1"/>
</dbReference>
<keyword evidence="6 9" id="KW-0472">Membrane</keyword>
<evidence type="ECO:0000256" key="9">
    <source>
        <dbReference type="SAM" id="Phobius"/>
    </source>
</evidence>
<keyword evidence="8" id="KW-0830">Ubiquinone</keyword>
<evidence type="ECO:0000256" key="4">
    <source>
        <dbReference type="ARBA" id="ARBA00022692"/>
    </source>
</evidence>
<sequence>MAVLSSVCCMLLTYIGVLLAVAFFTLFERKGLGYFQMRKGPNKVGLAGIGQPFADAVKLFSKESFKPSFANFVPYVMAPVFALAFSLLMWEICCGDSGQVVHTWGLLFFLCVSSLNVYTTLVAGWSSSNKYSLLGAVRAIAQSISYEVNLAMILFFMLFISHSFDFIEIKSFQEVVIFVFMLYPLFAIWLVSCLAETQRAPFDFAEGESELVSGFNVEYSSAGFALLFLAEYANILIMSLFTSVLFWGGASMGFLWLDIYDSWVLNMDVTLMFSTLCFSFFFIWVRATMPRLRYDLLMSLSWKVFLPVTLSSLCLFLGANCYVLSLTSG</sequence>
<accession>H6V537</accession>
<dbReference type="PANTHER" id="PTHR11432">
    <property type="entry name" value="NADH DEHYDROGENASE SUBUNIT 1"/>
    <property type="match status" value="1"/>
</dbReference>
<feature type="transmembrane region" description="Helical" evidence="9">
    <location>
        <begin position="304"/>
        <end position="325"/>
    </location>
</feature>
<evidence type="ECO:0000256" key="3">
    <source>
        <dbReference type="ARBA" id="ARBA00021009"/>
    </source>
</evidence>
<evidence type="ECO:0000256" key="6">
    <source>
        <dbReference type="ARBA" id="ARBA00023136"/>
    </source>
</evidence>
<dbReference type="GeneID" id="11816530"/>
<dbReference type="GO" id="GO:0003954">
    <property type="term" value="F:NADH dehydrogenase activity"/>
    <property type="evidence" value="ECO:0007669"/>
    <property type="project" value="TreeGrafter"/>
</dbReference>
<dbReference type="InterPro" id="IPR001694">
    <property type="entry name" value="NADH_UbQ_OxRdtase_su1/FPO"/>
</dbReference>
<dbReference type="HAMAP" id="MF_01350">
    <property type="entry name" value="NDH1_NuoH"/>
    <property type="match status" value="1"/>
</dbReference>
<protein>
    <recommendedName>
        <fullName evidence="3 8">NADH-ubiquinone oxidoreductase chain 1</fullName>
        <ecNumber evidence="8">7.1.1.2</ecNumber>
    </recommendedName>
</protein>
<dbReference type="CTD" id="4535"/>
<dbReference type="GO" id="GO:0009060">
    <property type="term" value="P:aerobic respiration"/>
    <property type="evidence" value="ECO:0007669"/>
    <property type="project" value="TreeGrafter"/>
</dbReference>
<feature type="transmembrane region" description="Helical" evidence="9">
    <location>
        <begin position="172"/>
        <end position="191"/>
    </location>
</feature>
<geneLocation type="mitochondrion" evidence="10"/>
<feature type="transmembrane region" description="Helical" evidence="9">
    <location>
        <begin position="236"/>
        <end position="257"/>
    </location>
</feature>
<feature type="transmembrane region" description="Helical" evidence="9">
    <location>
        <begin position="263"/>
        <end position="284"/>
    </location>
</feature>
<dbReference type="EC" id="7.1.1.2" evidence="8"/>
<organism evidence="10">
    <name type="scientific">Fissurella volcano</name>
    <name type="common">Volcano keyhole limpet</name>
    <dbReference type="NCBI Taxonomy" id="707972"/>
    <lineage>
        <taxon>Eukaryota</taxon>
        <taxon>Metazoa</taxon>
        <taxon>Spiralia</taxon>
        <taxon>Lophotrochozoa</taxon>
        <taxon>Mollusca</taxon>
        <taxon>Gastropoda</taxon>
        <taxon>Vetigastropoda</taxon>
        <taxon>Lepetellida</taxon>
        <taxon>Fissurelloidea</taxon>
        <taxon>Fissurellidae</taxon>
        <taxon>Fissurella</taxon>
    </lineage>
</organism>
<evidence type="ECO:0000256" key="8">
    <source>
        <dbReference type="RuleBase" id="RU000473"/>
    </source>
</evidence>
<keyword evidence="5 9" id="KW-1133">Transmembrane helix</keyword>
<evidence type="ECO:0000256" key="1">
    <source>
        <dbReference type="ARBA" id="ARBA00004141"/>
    </source>
</evidence>
<reference evidence="10" key="1">
    <citation type="submission" date="2011-09" db="EMBL/GenBank/DDBJ databases">
        <title>Diodora aspera mitochondrial genome.</title>
        <authorList>
            <person name="Simison W.B."/>
        </authorList>
    </citation>
    <scope>NUCLEOTIDE SEQUENCE</scope>
</reference>
<name>H6V537_FISVO</name>
<dbReference type="PROSITE" id="PS00668">
    <property type="entry name" value="COMPLEX1_ND1_2"/>
    <property type="match status" value="1"/>
</dbReference>
<dbReference type="InterPro" id="IPR018086">
    <property type="entry name" value="NADH_UbQ_OxRdtase_su1_CS"/>
</dbReference>
<keyword evidence="7" id="KW-0520">NAD</keyword>
<feature type="transmembrane region" description="Helical" evidence="9">
    <location>
        <begin position="7"/>
        <end position="27"/>
    </location>
</feature>
<evidence type="ECO:0000256" key="2">
    <source>
        <dbReference type="ARBA" id="ARBA00010535"/>
    </source>
</evidence>
<proteinExistence type="inferred from homology"/>
<keyword evidence="8 10" id="KW-0496">Mitochondrion</keyword>